<feature type="transmembrane region" description="Helical" evidence="1">
    <location>
        <begin position="40"/>
        <end position="62"/>
    </location>
</feature>
<dbReference type="EMBL" id="JAFNLT010000003">
    <property type="protein sequence ID" value="MBO1226752.1"/>
    <property type="molecule type" value="Genomic_DNA"/>
</dbReference>
<reference evidence="2 3" key="1">
    <citation type="submission" date="2021-03" db="EMBL/GenBank/DDBJ databases">
        <title>Staphylococci and Mammaliicocci in bats.</title>
        <authorList>
            <person name="Fountain K."/>
        </authorList>
    </citation>
    <scope>NUCLEOTIDE SEQUENCE [LARGE SCALE GENOMIC DNA]</scope>
    <source>
        <strain evidence="2 3">18_1_E_SW</strain>
    </source>
</reference>
<evidence type="ECO:0000313" key="2">
    <source>
        <dbReference type="EMBL" id="MBO1226752.1"/>
    </source>
</evidence>
<feature type="transmembrane region" description="Helical" evidence="1">
    <location>
        <begin position="205"/>
        <end position="238"/>
    </location>
</feature>
<keyword evidence="1" id="KW-0812">Transmembrane</keyword>
<feature type="transmembrane region" description="Helical" evidence="1">
    <location>
        <begin position="94"/>
        <end position="111"/>
    </location>
</feature>
<comment type="caution">
    <text evidence="2">The sequence shown here is derived from an EMBL/GenBank/DDBJ whole genome shotgun (WGS) entry which is preliminary data.</text>
</comment>
<feature type="transmembrane region" description="Helical" evidence="1">
    <location>
        <begin position="244"/>
        <end position="260"/>
    </location>
</feature>
<evidence type="ECO:0000256" key="1">
    <source>
        <dbReference type="SAM" id="Phobius"/>
    </source>
</evidence>
<proteinExistence type="predicted"/>
<organism evidence="2 3">
    <name type="scientific">Staphylococcus nepalensis</name>
    <dbReference type="NCBI Taxonomy" id="214473"/>
    <lineage>
        <taxon>Bacteria</taxon>
        <taxon>Bacillati</taxon>
        <taxon>Bacillota</taxon>
        <taxon>Bacilli</taxon>
        <taxon>Bacillales</taxon>
        <taxon>Staphylococcaceae</taxon>
        <taxon>Staphylococcus</taxon>
    </lineage>
</organism>
<dbReference type="Proteomes" id="UP000664081">
    <property type="component" value="Unassembled WGS sequence"/>
</dbReference>
<feature type="transmembrane region" description="Helical" evidence="1">
    <location>
        <begin position="69"/>
        <end position="88"/>
    </location>
</feature>
<sequence>MGLKFIRIILLFVLYLLFHLIYINIITVHFSYEGFTNEGIEHIVCFEHIMIISALILLQLFMKNEFYNLIYNLFLVMIVFGQSVVSLYIGNNSLFLFVVVPQIALFLLDILDENNFKIKRKQFDVNNKYFNSIAIIFAIIILTPFLKNIGTINLSNLLFNDIYDTRSDSRGSYGAIINYLYSSIARVVFPFLLIFFWIKKKYFLSAIVLFFIILLFLLNGAVKSILIGALAAIAFYFFRYQIKNIIFILMINIMFVVSLLENSLNGSYKIADYIRRIFYLPGYLFDVYYQEFHDNFTYYGQTMLGTILGNKIDSHIASYIGENILGRKGMVANVGIFAEGYISMGVIGVFIATIVLVVLIFLLKSLDFSHRYFGLIFTYIYIINTSFLETLLITHGMLFLLIFGYFFIPKNDIKERN</sequence>
<dbReference type="RefSeq" id="WP_207572403.1">
    <property type="nucleotide sequence ID" value="NZ_JAFNLS010000003.1"/>
</dbReference>
<gene>
    <name evidence="2" type="ORF">J3T88_05345</name>
</gene>
<feature type="transmembrane region" description="Helical" evidence="1">
    <location>
        <begin position="132"/>
        <end position="159"/>
    </location>
</feature>
<evidence type="ECO:0000313" key="3">
    <source>
        <dbReference type="Proteomes" id="UP000664081"/>
    </source>
</evidence>
<feature type="transmembrane region" description="Helical" evidence="1">
    <location>
        <begin position="7"/>
        <end position="28"/>
    </location>
</feature>
<feature type="transmembrane region" description="Helical" evidence="1">
    <location>
        <begin position="336"/>
        <end position="363"/>
    </location>
</feature>
<feature type="transmembrane region" description="Helical" evidence="1">
    <location>
        <begin position="375"/>
        <end position="408"/>
    </location>
</feature>
<accession>A0ABS3KZN2</accession>
<name>A0ABS3KZN2_9STAP</name>
<keyword evidence="3" id="KW-1185">Reference proteome</keyword>
<keyword evidence="1" id="KW-0472">Membrane</keyword>
<protein>
    <submittedName>
        <fullName evidence="2">Oligosaccharide repeat unit polymerase</fullName>
    </submittedName>
</protein>
<keyword evidence="1" id="KW-1133">Transmembrane helix</keyword>
<feature type="transmembrane region" description="Helical" evidence="1">
    <location>
        <begin position="179"/>
        <end position="198"/>
    </location>
</feature>